<protein>
    <submittedName>
        <fullName evidence="2">Nucleoside phosphorylase</fullName>
    </submittedName>
</protein>
<gene>
    <name evidence="2" type="ORF">QSG27_18495</name>
</gene>
<feature type="domain" description="Nucleoside phosphorylase" evidence="1">
    <location>
        <begin position="26"/>
        <end position="78"/>
    </location>
</feature>
<keyword evidence="3" id="KW-1185">Reference proteome</keyword>
<dbReference type="Proteomes" id="UP001227317">
    <property type="component" value="Unassembled WGS sequence"/>
</dbReference>
<evidence type="ECO:0000313" key="2">
    <source>
        <dbReference type="EMBL" id="MDQ2104696.1"/>
    </source>
</evidence>
<evidence type="ECO:0000259" key="1">
    <source>
        <dbReference type="Pfam" id="PF01048"/>
    </source>
</evidence>
<dbReference type="Gene3D" id="3.40.50.1580">
    <property type="entry name" value="Nucleoside phosphorylase domain"/>
    <property type="match status" value="1"/>
</dbReference>
<dbReference type="EMBL" id="JAUJFI010000098">
    <property type="protein sequence ID" value="MDQ2104696.1"/>
    <property type="molecule type" value="Genomic_DNA"/>
</dbReference>
<sequence>MTAAILTGMALEARLARRAGLPVACAMGDTAAAVAAQRLLEDGACGIVSFGVAGGLAPDLGPGSLVVATAVADGDGAVYGACRSWHDRLSGALPQA</sequence>
<comment type="caution">
    <text evidence="2">The sequence shown here is derived from an EMBL/GenBank/DDBJ whole genome shotgun (WGS) entry which is preliminary data.</text>
</comment>
<name>A0ABU0WKK5_9PROT</name>
<organism evidence="2 3">
    <name type="scientific">Azospirillum isscasi</name>
    <dbReference type="NCBI Taxonomy" id="3053926"/>
    <lineage>
        <taxon>Bacteria</taxon>
        <taxon>Pseudomonadati</taxon>
        <taxon>Pseudomonadota</taxon>
        <taxon>Alphaproteobacteria</taxon>
        <taxon>Rhodospirillales</taxon>
        <taxon>Azospirillaceae</taxon>
        <taxon>Azospirillum</taxon>
    </lineage>
</organism>
<dbReference type="InterPro" id="IPR000845">
    <property type="entry name" value="Nucleoside_phosphorylase_d"/>
</dbReference>
<proteinExistence type="predicted"/>
<dbReference type="SUPFAM" id="SSF53167">
    <property type="entry name" value="Purine and uridine phosphorylases"/>
    <property type="match status" value="1"/>
</dbReference>
<reference evidence="2 3" key="1">
    <citation type="submission" date="2023-06" db="EMBL/GenBank/DDBJ databases">
        <title>Azospirillum isscasensis sp.nov, a bacterium isolated from rhizosphere soil of rice.</title>
        <authorList>
            <person name="Wang H."/>
        </authorList>
    </citation>
    <scope>NUCLEOTIDE SEQUENCE [LARGE SCALE GENOMIC DNA]</scope>
    <source>
        <strain evidence="2 3">C340-1</strain>
    </source>
</reference>
<accession>A0ABU0WKK5</accession>
<evidence type="ECO:0000313" key="3">
    <source>
        <dbReference type="Proteomes" id="UP001227317"/>
    </source>
</evidence>
<feature type="non-terminal residue" evidence="2">
    <location>
        <position position="96"/>
    </location>
</feature>
<dbReference type="InterPro" id="IPR035994">
    <property type="entry name" value="Nucleoside_phosphorylase_sf"/>
</dbReference>
<dbReference type="Pfam" id="PF01048">
    <property type="entry name" value="PNP_UDP_1"/>
    <property type="match status" value="1"/>
</dbReference>